<keyword evidence="4" id="KW-1185">Reference proteome</keyword>
<dbReference type="Proteomes" id="UP000077255">
    <property type="component" value="Chromosome"/>
</dbReference>
<evidence type="ECO:0000313" key="4">
    <source>
        <dbReference type="Proteomes" id="UP000077255"/>
    </source>
</evidence>
<keyword evidence="2" id="KW-1133">Transmembrane helix</keyword>
<dbReference type="EMBL" id="CP014841">
    <property type="protein sequence ID" value="AND67941.1"/>
    <property type="molecule type" value="Genomic_DNA"/>
</dbReference>
<dbReference type="PATRIC" id="fig|445710.3.peg.483"/>
<feature type="transmembrane region" description="Helical" evidence="2">
    <location>
        <begin position="85"/>
        <end position="101"/>
    </location>
</feature>
<dbReference type="AlphaFoldDB" id="A0A160MXF5"/>
<keyword evidence="2" id="KW-0812">Transmembrane</keyword>
<feature type="region of interest" description="Disordered" evidence="1">
    <location>
        <begin position="321"/>
        <end position="361"/>
    </location>
</feature>
<organism evidence="3 4">
    <name type="scientific">Dyella thiooxydans</name>
    <dbReference type="NCBI Taxonomy" id="445710"/>
    <lineage>
        <taxon>Bacteria</taxon>
        <taxon>Pseudomonadati</taxon>
        <taxon>Pseudomonadota</taxon>
        <taxon>Gammaproteobacteria</taxon>
        <taxon>Lysobacterales</taxon>
        <taxon>Rhodanobacteraceae</taxon>
        <taxon>Dyella</taxon>
    </lineage>
</organism>
<name>A0A160MXF5_9GAMM</name>
<dbReference type="KEGG" id="dtx:ATSB10_04870"/>
<feature type="transmembrane region" description="Helical" evidence="2">
    <location>
        <begin position="140"/>
        <end position="159"/>
    </location>
</feature>
<proteinExistence type="predicted"/>
<feature type="transmembrane region" description="Helical" evidence="2">
    <location>
        <begin position="26"/>
        <end position="47"/>
    </location>
</feature>
<keyword evidence="2" id="KW-0472">Membrane</keyword>
<sequence length="361" mass="36246">MNDSDTPAAPTSLLGALDALRGPGNLLLMAVGGAAAGLLAAAAVGSAVHGGRLTVLIALLLAWLVGTTAYCAVSLRQWQRRHGGAAPGLVAAVTGGFAVAVKVLLAMLLLFAAVLAIVVAACLLFLLTQIPGIGPALDHLVFPLVAVVMGVALYALGFIAAPLATVAACDGRSITGIVATVLLVVRRRLFDTALRGMLLNLVALAVVALAAGIVTTGVLSAAGVQHAVHIGHAAPAYAGHYGGYDDDMGGAGFAAGPVAGLMAMTASLRDVAASASVLYFLAISLGLVVLAAGWVVIFEETARDLDPRALEAQLRAQAERARQGARAAQDKAARLARESAARAQPPAPDATAHRDEPPGAG</sequence>
<feature type="compositionally biased region" description="Basic and acidic residues" evidence="1">
    <location>
        <begin position="351"/>
        <end position="361"/>
    </location>
</feature>
<protein>
    <submittedName>
        <fullName evidence="3">Uncharacterized protein</fullName>
    </submittedName>
</protein>
<feature type="transmembrane region" description="Helical" evidence="2">
    <location>
        <begin position="165"/>
        <end position="185"/>
    </location>
</feature>
<evidence type="ECO:0000313" key="3">
    <source>
        <dbReference type="EMBL" id="AND67941.1"/>
    </source>
</evidence>
<accession>A0A160MXF5</accession>
<feature type="transmembrane region" description="Helical" evidence="2">
    <location>
        <begin position="53"/>
        <end position="73"/>
    </location>
</feature>
<feature type="transmembrane region" description="Helical" evidence="2">
    <location>
        <begin position="277"/>
        <end position="298"/>
    </location>
</feature>
<evidence type="ECO:0000256" key="2">
    <source>
        <dbReference type="SAM" id="Phobius"/>
    </source>
</evidence>
<gene>
    <name evidence="3" type="ORF">ATSB10_04870</name>
</gene>
<feature type="transmembrane region" description="Helical" evidence="2">
    <location>
        <begin position="197"/>
        <end position="219"/>
    </location>
</feature>
<dbReference type="STRING" id="445710.ATSB10_04870"/>
<feature type="compositionally biased region" description="Basic and acidic residues" evidence="1">
    <location>
        <begin position="321"/>
        <end position="340"/>
    </location>
</feature>
<feature type="transmembrane region" description="Helical" evidence="2">
    <location>
        <begin position="107"/>
        <end position="128"/>
    </location>
</feature>
<evidence type="ECO:0000256" key="1">
    <source>
        <dbReference type="SAM" id="MobiDB-lite"/>
    </source>
</evidence>
<dbReference type="OrthoDB" id="9829240at2"/>
<reference evidence="3 4" key="1">
    <citation type="submission" date="2016-02" db="EMBL/GenBank/DDBJ databases">
        <title>Complete genome sequencing and analysis of ATSB10, Dyella thiooxydans isolated from rhizosphere soil of sunflower (Helianthus annuus L.).</title>
        <authorList>
            <person name="Lee Y."/>
            <person name="Hwangbo K."/>
            <person name="Chung H."/>
            <person name="Yoo J."/>
            <person name="Kim K.Y."/>
            <person name="Sa T.M."/>
            <person name="Um Y."/>
            <person name="Madhaiyan M."/>
        </authorList>
    </citation>
    <scope>NUCLEOTIDE SEQUENCE [LARGE SCALE GENOMIC DNA]</scope>
    <source>
        <strain evidence="3 4">ATSB10</strain>
    </source>
</reference>
<dbReference type="RefSeq" id="WP_063670251.1">
    <property type="nucleotide sequence ID" value="NZ_CP014841.1"/>
</dbReference>